<evidence type="ECO:0000256" key="1">
    <source>
        <dbReference type="SAM" id="MobiDB-lite"/>
    </source>
</evidence>
<evidence type="ECO:0000313" key="3">
    <source>
        <dbReference type="EMBL" id="GES03979.1"/>
    </source>
</evidence>
<dbReference type="InterPro" id="IPR051677">
    <property type="entry name" value="AfsR-DnrI-RedD_regulator"/>
</dbReference>
<proteinExistence type="predicted"/>
<gene>
    <name evidence="3" type="ORF">Acor_60450</name>
</gene>
<sequence length="296" mass="31766">MAGGFGEGERPGEVMLTIRLLGPPAIERDGLPVRPPRGHKTWALLGYLLLADRPPSRRRLAGLLFGDAEDPLGALRWSLAEPRRAVGVPGLLTGDPVVVRYGDDVNVDLPLLIGDLADPAPLLEFGGELLEGVDVTTSPEFESWLLVERHRIAATVAARLRRAATALLAGGRAREALAYAGRAVAGDPLEEANHALLVRILAVLGDRAGALRQVAICQETLRRELGIEASTALWEAAPPRRPARDGVRGSWPDRRHRGTGWVRARPMSPSRSASAPSRPRGGCSCRRHHPCGSIGM</sequence>
<name>A0A5M3W6M9_9ACTN</name>
<dbReference type="AlphaFoldDB" id="A0A5M3W6M9"/>
<accession>A0A5M3W6M9</accession>
<dbReference type="SMART" id="SM01043">
    <property type="entry name" value="BTAD"/>
    <property type="match status" value="1"/>
</dbReference>
<feature type="domain" description="Bacterial transcriptional activator" evidence="2">
    <location>
        <begin position="107"/>
        <end position="241"/>
    </location>
</feature>
<protein>
    <recommendedName>
        <fullName evidence="2">Bacterial transcriptional activator domain-containing protein</fullName>
    </recommendedName>
</protein>
<dbReference type="SUPFAM" id="SSF48452">
    <property type="entry name" value="TPR-like"/>
    <property type="match status" value="1"/>
</dbReference>
<dbReference type="Proteomes" id="UP000334990">
    <property type="component" value="Unassembled WGS sequence"/>
</dbReference>
<dbReference type="EMBL" id="BLAD01000075">
    <property type="protein sequence ID" value="GES03979.1"/>
    <property type="molecule type" value="Genomic_DNA"/>
</dbReference>
<feature type="region of interest" description="Disordered" evidence="1">
    <location>
        <begin position="238"/>
        <end position="286"/>
    </location>
</feature>
<feature type="compositionally biased region" description="Low complexity" evidence="1">
    <location>
        <begin position="263"/>
        <end position="280"/>
    </location>
</feature>
<dbReference type="PANTHER" id="PTHR35807">
    <property type="entry name" value="TRANSCRIPTIONAL REGULATOR REDD-RELATED"/>
    <property type="match status" value="1"/>
</dbReference>
<evidence type="ECO:0000313" key="4">
    <source>
        <dbReference type="Proteomes" id="UP000334990"/>
    </source>
</evidence>
<dbReference type="Gene3D" id="1.10.10.10">
    <property type="entry name" value="Winged helix-like DNA-binding domain superfamily/Winged helix DNA-binding domain"/>
    <property type="match status" value="1"/>
</dbReference>
<organism evidence="3 4">
    <name type="scientific">Acrocarpospora corrugata</name>
    <dbReference type="NCBI Taxonomy" id="35763"/>
    <lineage>
        <taxon>Bacteria</taxon>
        <taxon>Bacillati</taxon>
        <taxon>Actinomycetota</taxon>
        <taxon>Actinomycetes</taxon>
        <taxon>Streptosporangiales</taxon>
        <taxon>Streptosporangiaceae</taxon>
        <taxon>Acrocarpospora</taxon>
    </lineage>
</organism>
<evidence type="ECO:0000259" key="2">
    <source>
        <dbReference type="SMART" id="SM01043"/>
    </source>
</evidence>
<keyword evidence="4" id="KW-1185">Reference proteome</keyword>
<dbReference type="InterPro" id="IPR005158">
    <property type="entry name" value="BTAD"/>
</dbReference>
<dbReference type="InterPro" id="IPR036388">
    <property type="entry name" value="WH-like_DNA-bd_sf"/>
</dbReference>
<comment type="caution">
    <text evidence="3">The sequence shown here is derived from an EMBL/GenBank/DDBJ whole genome shotgun (WGS) entry which is preliminary data.</text>
</comment>
<dbReference type="InterPro" id="IPR011990">
    <property type="entry name" value="TPR-like_helical_dom_sf"/>
</dbReference>
<dbReference type="Gene3D" id="1.25.40.10">
    <property type="entry name" value="Tetratricopeptide repeat domain"/>
    <property type="match status" value="1"/>
</dbReference>
<dbReference type="Pfam" id="PF03704">
    <property type="entry name" value="BTAD"/>
    <property type="match status" value="1"/>
</dbReference>
<reference evidence="3 4" key="1">
    <citation type="submission" date="2019-10" db="EMBL/GenBank/DDBJ databases">
        <title>Whole genome shotgun sequence of Acrocarpospora corrugata NBRC 13972.</title>
        <authorList>
            <person name="Ichikawa N."/>
            <person name="Kimura A."/>
            <person name="Kitahashi Y."/>
            <person name="Komaki H."/>
            <person name="Oguchi A."/>
        </authorList>
    </citation>
    <scope>NUCLEOTIDE SEQUENCE [LARGE SCALE GENOMIC DNA]</scope>
    <source>
        <strain evidence="3 4">NBRC 13972</strain>
    </source>
</reference>
<feature type="compositionally biased region" description="Basic and acidic residues" evidence="1">
    <location>
        <begin position="242"/>
        <end position="253"/>
    </location>
</feature>